<dbReference type="RefSeq" id="XP_022254425.1">
    <property type="nucleotide sequence ID" value="XM_022398717.1"/>
</dbReference>
<reference evidence="15" key="1">
    <citation type="submission" date="2025-08" db="UniProtKB">
        <authorList>
            <consortium name="RefSeq"/>
        </authorList>
    </citation>
    <scope>IDENTIFICATION</scope>
    <source>
        <tissue evidence="15">Muscle</tissue>
    </source>
</reference>
<evidence type="ECO:0000313" key="14">
    <source>
        <dbReference type="Proteomes" id="UP000694941"/>
    </source>
</evidence>
<evidence type="ECO:0000259" key="12">
    <source>
        <dbReference type="Pfam" id="PF23486"/>
    </source>
</evidence>
<evidence type="ECO:0000256" key="4">
    <source>
        <dbReference type="ARBA" id="ARBA00022989"/>
    </source>
</evidence>
<dbReference type="PANTHER" id="PTHR13388">
    <property type="entry name" value="DETONATOR, ISOFORM E"/>
    <property type="match status" value="1"/>
</dbReference>
<feature type="region of interest" description="Disordered" evidence="6">
    <location>
        <begin position="910"/>
        <end position="936"/>
    </location>
</feature>
<evidence type="ECO:0000313" key="15">
    <source>
        <dbReference type="RefSeq" id="XP_022254425.1"/>
    </source>
</evidence>
<dbReference type="InterPro" id="IPR055423">
    <property type="entry name" value="Ig_TMEM132_5th"/>
</dbReference>
<keyword evidence="14" id="KW-1185">Reference proteome</keyword>
<dbReference type="InterPro" id="IPR026307">
    <property type="entry name" value="TMEM132"/>
</dbReference>
<evidence type="ECO:0000256" key="1">
    <source>
        <dbReference type="ARBA" id="ARBA00004479"/>
    </source>
</evidence>
<dbReference type="InterPro" id="IPR031437">
    <property type="entry name" value="Ig_TMEM132_4th"/>
</dbReference>
<feature type="signal peptide" evidence="8">
    <location>
        <begin position="1"/>
        <end position="22"/>
    </location>
</feature>
<keyword evidence="4 7" id="KW-1133">Transmembrane helix</keyword>
<feature type="domain" description="Transmembrane protein TMEM132 sixth" evidence="13">
    <location>
        <begin position="670"/>
        <end position="744"/>
    </location>
</feature>
<feature type="domain" description="Transmembrane protein TMEM132 fifth" evidence="12">
    <location>
        <begin position="522"/>
        <end position="652"/>
    </location>
</feature>
<comment type="subcellular location">
    <subcellularLocation>
        <location evidence="1">Membrane</location>
        <topology evidence="1">Single-pass type I membrane protein</topology>
    </subcellularLocation>
</comment>
<dbReference type="Pfam" id="PF15706">
    <property type="entry name" value="TMEM132_C"/>
    <property type="match status" value="1"/>
</dbReference>
<keyword evidence="5 7" id="KW-0472">Membrane</keyword>
<comment type="similarity">
    <text evidence="2">Belongs to the TMEM132 family.</text>
</comment>
<evidence type="ECO:0000256" key="6">
    <source>
        <dbReference type="SAM" id="MobiDB-lite"/>
    </source>
</evidence>
<feature type="domain" description="Transmembrane protein TMEM132 cohesin-like" evidence="11">
    <location>
        <begin position="265"/>
        <end position="398"/>
    </location>
</feature>
<evidence type="ECO:0000256" key="2">
    <source>
        <dbReference type="ARBA" id="ARBA00006166"/>
    </source>
</evidence>
<evidence type="ECO:0000256" key="7">
    <source>
        <dbReference type="SAM" id="Phobius"/>
    </source>
</evidence>
<protein>
    <submittedName>
        <fullName evidence="15">Transmembrane protein 132C-like</fullName>
    </submittedName>
</protein>
<evidence type="ECO:0000256" key="3">
    <source>
        <dbReference type="ARBA" id="ARBA00022692"/>
    </source>
</evidence>
<gene>
    <name evidence="15" type="primary">LOC106470134</name>
</gene>
<keyword evidence="8" id="KW-0732">Signal</keyword>
<evidence type="ECO:0000259" key="9">
    <source>
        <dbReference type="Pfam" id="PF15706"/>
    </source>
</evidence>
<organism evidence="14 15">
    <name type="scientific">Limulus polyphemus</name>
    <name type="common">Atlantic horseshoe crab</name>
    <dbReference type="NCBI Taxonomy" id="6850"/>
    <lineage>
        <taxon>Eukaryota</taxon>
        <taxon>Metazoa</taxon>
        <taxon>Ecdysozoa</taxon>
        <taxon>Arthropoda</taxon>
        <taxon>Chelicerata</taxon>
        <taxon>Merostomata</taxon>
        <taxon>Xiphosura</taxon>
        <taxon>Limulidae</taxon>
        <taxon>Limulus</taxon>
    </lineage>
</organism>
<dbReference type="Pfam" id="PF23039">
    <property type="entry name" value="TMEM132_3rd"/>
    <property type="match status" value="1"/>
</dbReference>
<dbReference type="InterPro" id="IPR055421">
    <property type="entry name" value="TMEM132_3rd"/>
</dbReference>
<feature type="chain" id="PRO_5047040325" evidence="8">
    <location>
        <begin position="23"/>
        <end position="1102"/>
    </location>
</feature>
<feature type="transmembrane region" description="Helical" evidence="7">
    <location>
        <begin position="839"/>
        <end position="864"/>
    </location>
</feature>
<evidence type="ECO:0000256" key="5">
    <source>
        <dbReference type="ARBA" id="ARBA00023136"/>
    </source>
</evidence>
<dbReference type="GeneID" id="106470134"/>
<feature type="domain" description="Transmembrane protein family 132 fourth" evidence="10">
    <location>
        <begin position="422"/>
        <end position="519"/>
    </location>
</feature>
<dbReference type="InterPro" id="IPR055424">
    <property type="entry name" value="Ig_TMEM132_6th"/>
</dbReference>
<dbReference type="Pfam" id="PF23487">
    <property type="entry name" value="Ig_TMEM132_6th"/>
    <property type="match status" value="1"/>
</dbReference>
<dbReference type="PANTHER" id="PTHR13388:SF11">
    <property type="entry name" value="DETONATOR, ISOFORM E"/>
    <property type="match status" value="1"/>
</dbReference>
<evidence type="ECO:0000256" key="8">
    <source>
        <dbReference type="SAM" id="SignalP"/>
    </source>
</evidence>
<proteinExistence type="inferred from homology"/>
<name>A0ABM1TEW9_LIMPO</name>
<evidence type="ECO:0000259" key="11">
    <source>
        <dbReference type="Pfam" id="PF23039"/>
    </source>
</evidence>
<keyword evidence="3 7" id="KW-0812">Transmembrane</keyword>
<evidence type="ECO:0000259" key="10">
    <source>
        <dbReference type="Pfam" id="PF16070"/>
    </source>
</evidence>
<feature type="domain" description="Transmembrane protein TMEM132 C-terminal" evidence="9">
    <location>
        <begin position="825"/>
        <end position="893"/>
    </location>
</feature>
<sequence>MANVRLLSLLGTVFYALTESQAIVDVTLESRDAGFFLKPGHLVDSGLQSGMTSKSERFTLIHPSSTVTVRAYYGPFSVKQTVMPALIIPAVNENWNSSQEDLGGESERTPLLAVPSSGDTDIIAHIVTHEVHRDQPVLRVLFHSSRVSDPKTRQDSHNIHKGTLCVALYVSYQEKRLMAVCSPTANRDGVCLGEVVLPWAWWPQLQSQPWKVMKPYKATVQVEYAVLQSCSLECTANSLPVTAPPGGSSIFLAHVALSNSHGSYEEVKNDDVVRIFVPQGPVYPRSKVYVPVYLQPNPVYPLSVFVIRARVRSGLRILGAQEAPLSRWRISVDLNTKQTVATVKAYIKDSSQYEYDVKSTSMQELFTWLFEVEENSGYSDNGQIIWQLRYILDTTVNDQYNFDNDKVQMMSRLDIQKDDVQAVLPIAKSTQLLNTAVLTGKQVSQPMKVLVISQAGKVGDVTLQSSCHAADESILKVSPSCTSVYLDGSEIRGSQNASVLVKYGTYTGQAHFLVWMPQLPLEVNLSDNKLSQVKGWRTPRLQRRKSRWPSLVTPGNRAENRSRGKKKKWDADREPLDVVCRLRYQQAGITVYTRFFSVDHNSGREAYLLSRQAPLRITELVSPFLRVADSRIAMLKGSAIQGLASGRTEVQLLILIFLYNMNKDCFCFLQEGLLNINIHYSDGTVTSLSDITETDYHLSVDTFDSGVVAFAPMAGLHHPRVIAIGQGKGDLLHVSLELSAHCQKRRTQPLAMAYAYVYVNFTESILTGSVLSDGRFRGKLGSRQKQLNRIDGVRDINDVLYQDGVNSHGKGKPYFYEPTVQARQHAVGRHRANLTPLEIGLYAMLGVFCVASLVFVVSCTVFAVRYKRKQLPAVQGGESAAHAHDWVWLGRATLERSAFNTRCPQTLLPMSDVRGNRGGTVQHRDKTLSGRSVGSGCRASNVSFPGSEISIHITTNPQQAANDTEDETSLIEKGTVNSLANENALHLPSVMDVGPTNKTSREKRVRIQTNPIPPPVAPANNSKWSHQTTLSTFNTPPPVPPHQNLPIQGTIRQGWRENQNLLLTENPLSLDDINQMDWDTVAKGMDYDQLMQYFDNLKESNA</sequence>
<evidence type="ECO:0000259" key="13">
    <source>
        <dbReference type="Pfam" id="PF23487"/>
    </source>
</evidence>
<dbReference type="Pfam" id="PF23486">
    <property type="entry name" value="Ig_TMEM132_5th"/>
    <property type="match status" value="1"/>
</dbReference>
<feature type="region of interest" description="Disordered" evidence="6">
    <location>
        <begin position="547"/>
        <end position="569"/>
    </location>
</feature>
<accession>A0ABM1TEW9</accession>
<dbReference type="Proteomes" id="UP000694941">
    <property type="component" value="Unplaced"/>
</dbReference>
<dbReference type="InterPro" id="IPR031436">
    <property type="entry name" value="TMEM132_C"/>
</dbReference>
<dbReference type="Pfam" id="PF16070">
    <property type="entry name" value="Ig_TMEM132_4th"/>
    <property type="match status" value="1"/>
</dbReference>